<dbReference type="SUPFAM" id="SSF101908">
    <property type="entry name" value="Putative isomerase YbhE"/>
    <property type="match status" value="1"/>
</dbReference>
<organism evidence="4 5">
    <name type="scientific">Dichanthelium oligosanthes</name>
    <dbReference type="NCBI Taxonomy" id="888268"/>
    <lineage>
        <taxon>Eukaryota</taxon>
        <taxon>Viridiplantae</taxon>
        <taxon>Streptophyta</taxon>
        <taxon>Embryophyta</taxon>
        <taxon>Tracheophyta</taxon>
        <taxon>Spermatophyta</taxon>
        <taxon>Magnoliopsida</taxon>
        <taxon>Liliopsida</taxon>
        <taxon>Poales</taxon>
        <taxon>Poaceae</taxon>
        <taxon>PACMAD clade</taxon>
        <taxon>Panicoideae</taxon>
        <taxon>Panicodae</taxon>
        <taxon>Paniceae</taxon>
        <taxon>Dichantheliinae</taxon>
        <taxon>Dichanthelium</taxon>
    </lineage>
</organism>
<evidence type="ECO:0000313" key="4">
    <source>
        <dbReference type="EMBL" id="OEL19860.1"/>
    </source>
</evidence>
<dbReference type="SMART" id="SM00320">
    <property type="entry name" value="WD40"/>
    <property type="match status" value="11"/>
</dbReference>
<comment type="caution">
    <text evidence="4">The sequence shown here is derived from an EMBL/GenBank/DDBJ whole genome shotgun (WGS) entry which is preliminary data.</text>
</comment>
<dbReference type="PROSITE" id="PS50082">
    <property type="entry name" value="WD_REPEATS_2"/>
    <property type="match status" value="1"/>
</dbReference>
<evidence type="ECO:0000256" key="2">
    <source>
        <dbReference type="SAM" id="MobiDB-lite"/>
    </source>
</evidence>
<evidence type="ECO:0000313" key="5">
    <source>
        <dbReference type="Proteomes" id="UP000095767"/>
    </source>
</evidence>
<keyword evidence="5" id="KW-1185">Reference proteome</keyword>
<protein>
    <submittedName>
        <fullName evidence="4">DmX-like protein 1</fullName>
    </submittedName>
</protein>
<feature type="region of interest" description="Disordered" evidence="2">
    <location>
        <begin position="1940"/>
        <end position="1978"/>
    </location>
</feature>
<dbReference type="OrthoDB" id="342131at2759"/>
<accession>A0A1E5V3X7</accession>
<dbReference type="SUPFAM" id="SSF50978">
    <property type="entry name" value="WD40 repeat-like"/>
    <property type="match status" value="3"/>
</dbReference>
<dbReference type="InterPro" id="IPR036322">
    <property type="entry name" value="WD40_repeat_dom_sf"/>
</dbReference>
<dbReference type="Gene3D" id="2.130.10.10">
    <property type="entry name" value="YVTN repeat-like/Quinoprotein amine dehydrogenase"/>
    <property type="match status" value="3"/>
</dbReference>
<dbReference type="InterPro" id="IPR015943">
    <property type="entry name" value="WD40/YVTN_repeat-like_dom_sf"/>
</dbReference>
<dbReference type="Proteomes" id="UP000095767">
    <property type="component" value="Unassembled WGS sequence"/>
</dbReference>
<gene>
    <name evidence="4" type="ORF">BAE44_0019122</name>
</gene>
<evidence type="ECO:0000256" key="1">
    <source>
        <dbReference type="PROSITE-ProRule" id="PRU00221"/>
    </source>
</evidence>
<dbReference type="GO" id="GO:0007035">
    <property type="term" value="P:vacuolar acidification"/>
    <property type="evidence" value="ECO:0007669"/>
    <property type="project" value="TreeGrafter"/>
</dbReference>
<dbReference type="EMBL" id="LWDX02052363">
    <property type="protein sequence ID" value="OEL19860.1"/>
    <property type="molecule type" value="Genomic_DNA"/>
</dbReference>
<dbReference type="InterPro" id="IPR052208">
    <property type="entry name" value="DmX-like/RAVE_component"/>
</dbReference>
<dbReference type="STRING" id="888268.A0A1E5V3X7"/>
<dbReference type="FunFam" id="2.130.10.10:FF:001240">
    <property type="entry name" value="Transducin family protein / WD-40 repeat family protein"/>
    <property type="match status" value="1"/>
</dbReference>
<dbReference type="InterPro" id="IPR001680">
    <property type="entry name" value="WD40_rpt"/>
</dbReference>
<proteinExistence type="predicted"/>
<dbReference type="InterPro" id="IPR022033">
    <property type="entry name" value="Rav1p_C"/>
</dbReference>
<name>A0A1E5V3X7_9POAL</name>
<dbReference type="PANTHER" id="PTHR13950">
    <property type="entry name" value="RABCONNECTIN-RELATED"/>
    <property type="match status" value="1"/>
</dbReference>
<dbReference type="PANTHER" id="PTHR13950:SF9">
    <property type="entry name" value="RABCONNECTIN-3A"/>
    <property type="match status" value="1"/>
</dbReference>
<dbReference type="Pfam" id="PF12234">
    <property type="entry name" value="Rav1p_C"/>
    <property type="match status" value="1"/>
</dbReference>
<evidence type="ECO:0000259" key="3">
    <source>
        <dbReference type="Pfam" id="PF12234"/>
    </source>
</evidence>
<reference evidence="4 5" key="1">
    <citation type="submission" date="2016-09" db="EMBL/GenBank/DDBJ databases">
        <title>The draft genome of Dichanthelium oligosanthes: A C3 panicoid grass species.</title>
        <authorList>
            <person name="Studer A.J."/>
            <person name="Schnable J.C."/>
            <person name="Brutnell T.P."/>
        </authorList>
    </citation>
    <scope>NUCLEOTIDE SEQUENCE [LARGE SCALE GENOMIC DNA]</scope>
    <source>
        <strain evidence="5">cv. Kellogg 1175</strain>
        <tissue evidence="4">Leaf</tissue>
    </source>
</reference>
<dbReference type="GO" id="GO:0043291">
    <property type="term" value="C:RAVE complex"/>
    <property type="evidence" value="ECO:0007669"/>
    <property type="project" value="TreeGrafter"/>
</dbReference>
<feature type="repeat" description="WD" evidence="1">
    <location>
        <begin position="2364"/>
        <end position="2405"/>
    </location>
</feature>
<dbReference type="Pfam" id="PF00400">
    <property type="entry name" value="WD40"/>
    <property type="match status" value="1"/>
</dbReference>
<feature type="domain" description="RAVE complex protein Rav1 C-terminal" evidence="3">
    <location>
        <begin position="760"/>
        <end position="1379"/>
    </location>
</feature>
<keyword evidence="1" id="KW-0853">WD repeat</keyword>
<dbReference type="PROSITE" id="PS50294">
    <property type="entry name" value="WD_REPEATS_REGION"/>
    <property type="match status" value="1"/>
</dbReference>
<sequence>MGERNTLPPLPLALGPPHLIPPAPTREPRAIAFLPDLGGLPWVAYAAGSFLVVSHLPSPSRDDTSDGAGDDGCYPFFRQVIDLRAPVSTVAWCGRESGEVAAAAGNSVSIFHPASGASSPGSFGWLLRWSITETFAITNVAWTGSGDGIVAVGSGVSIWARAHSSWQLAWRSMPKVPQSLVSTTQFMQGPVATVEAVALAESSVPVLVFLNDAKRGLEQAELVHPQPVCMIQWRPWLLCVSDRSEVRRKVLMTCCLDGTVRLWSEDELVKSKKQRGLQISFSIIAVIEVNNTLNGVLGVDITVRWSMESGSVVLRDEGGKFELFSGDSRESQVGKCEWLVSVGPGSCVNFWAVHCLDDVFPPRYPRITLWKQSKLQGWGESYVKSVPPKSLEQSIFVEAVISRRLCSDPPTTCSLLHLLHDDSFVWSALSNSLLPDSGTHVSSESANSISCCLTKSVKQYGHKGSIKQVSVHPYSCEIELAVSMDSNSMLFFWSLSTFSTLIPTLHAPTYPLWKLLCKFDLRNISEDVQYSCLCWAPSVIHDSRFLVLGGESGANCFIVRIQKEALSCQKIFTIPFLGERNGEGPPDSIHTIPLASKCGGCFVNNSFLVVCIWRKSFQAFSWKVVLHSESQYDNGRCLCGFAESSLSTTSQGRHVTCFNSGTFSAVVYEGSSVFPSSLEGEYPTCISVVSLNNTVLPIQHDPYRTVPGYHIATGCSNGTVKLWKMSCADNSLQTEKGGHIWELVGMYGAHQGPVSMVLLSSCGRVVTVCRNLMKDSTSIHIWEEVKLIRDGSFLLEDALILQGQVVGLDGLSLGDGRFLLAVYLPNELRIYSHKHPSFQNVLRNENSKEEHLWRCIALSHSHHDIAGFLWGPKATITLVHGNHLSVFSSWLVTGADEYTTHICASPIGVHEMLPRAYNFNETAFGKFKLPENYNSGTNGSNGVLRRDQDDSHCSHSLWNLLDITDKLSGPVPLYHPRALVQYLYSGEWKRANAALQHLVQSMKASEASKVVSKCSSCHKSCHSIPELPLSEYFVATMSNNISNKGFLWDEDRSNTTFNLLSPSNSFLYVDGNLGINTTTSASKNSEIVELLDKNFSIYGISDTERTQILAIYDLIGEITNQSRSSPYKSLDQAGRRFWVAVQFRQLHALRRSGYSSSSEGFHVDSASISWAFQSDCQDDLLNSVLSLEPTWPEMQKLAIGLWYTNVSQLRTRMEKLARSQYLKSKDPKDCALLYIALNRIKVLVGLFKISRDEKDKRLYEFLSRNFQEERHKAAALKNAYVLMGRHQWELAIAFFLLGDDFSSAVNVCAKNLQDEQLAIVICRLVEGSGGPLERNLISNVLLPDAVEKGDNWLSSLLEWMLGNYCQSINRLFGCHPKLLIDESKILSDPNVFSDPEVGQYCAILSTKNGFRKCVGEAVSAKLSKLSFVMAACALNKCGLPLEALECLSTNSGIDGKESINSPAGGDHKIFDGVLNPYSASKNWLSSSVISDIESNLKVTMASKYLSRLLRNHFLCPQCNASLSEDKVPNEYNSHQIEELTRDVTAVISIFDRRFSLKVADIAEKILILCCHDGLLFLAYVLLWGCRSPDVAIDGHGLECRSLRPINYLLLVSFKESCKFLSRHIVYSSMCFILNMELTNTTACAPKENHKYIIAGLSNYLNASRLLLSYDNGANNILGNRSAMLMAMDLLEYIIEFSFSWLYCDTKALLIMISPVLAASVNGESFQVLLDQLMHAMRDRSRDISWNTEGGVPSGSVHKIHLEKSENSNLVIDEKWHLIGASLWIRLTYVMQHYLREFVEKERLEHETGDSDSEFKGHFSSVAAKFAMDSIHFVSSSLVKLHASFLRKSLPINSHSSLLFWLERKSSQQWSGSNNYDQLSRILQLANIENMEAFNILWEVSVNSVDICDAFVNEGVNCFSLSSINVTRSWKDIRGATVECKNNSTQRSGEEHKHGLSSKNNDQGQGFADEASSSGEVFPETKRKELVQKDFQSPRELLRRSGELLEAICLNSINEKQAAIATNRKGLVFFNWSEKKHYKKFVEYVWSGSDWPSDGWAGCESTPTPTYISSGVSLGRKKGSQLGSGGAGLGSLAKPGRDLTGGGAFGIPGYAGIGASGFGWGEPEEFEDFIDPPATLENIHSRALSRHPSLPLFLVGSSNTHVYLWEFGKDSAMATYGVLPAANIPPPYALASISAVQFDYYGQRFATAALDGTVCTWQVEVGGRSNVHPTESSVCYDSHASDVSYVSASGSVVASAGCNSNGANVVIWDMLSPPATCQTSIMCHEGGARSLSVFDGDRGCGSISPLVVTGGKNGDVALHDFRFLSTGKSQHNRISTEHGVKASSTHDNKSGTSGCTTNGMVWHIPKAHLGSVTKVTTIPNTSLFLTGSKDGDVKLWDAKNSQLVFHWPKLHERHTFFQPTSRGFGGVVRAAVTDFQVLSHGFISCGGDGSVKLVQLKDDLAQVHQQ</sequence>